<dbReference type="GO" id="GO:0004803">
    <property type="term" value="F:transposase activity"/>
    <property type="evidence" value="ECO:0007669"/>
    <property type="project" value="InterPro"/>
</dbReference>
<reference evidence="2 3" key="1">
    <citation type="journal article" date="2016" name="Nat. Commun.">
        <title>Thousands of microbial genomes shed light on interconnected biogeochemical processes in an aquifer system.</title>
        <authorList>
            <person name="Anantharaman K."/>
            <person name="Brown C.T."/>
            <person name="Hug L.A."/>
            <person name="Sharon I."/>
            <person name="Castelle C.J."/>
            <person name="Probst A.J."/>
            <person name="Thomas B.C."/>
            <person name="Singh A."/>
            <person name="Wilkins M.J."/>
            <person name="Karaoz U."/>
            <person name="Brodie E.L."/>
            <person name="Williams K.H."/>
            <person name="Hubbard S.S."/>
            <person name="Banfield J.F."/>
        </authorList>
    </citation>
    <scope>NUCLEOTIDE SEQUENCE [LARGE SCALE GENOMIC DNA]</scope>
</reference>
<protein>
    <recommendedName>
        <fullName evidence="1">Transposase IS200-like domain-containing protein</fullName>
    </recommendedName>
</protein>
<dbReference type="Pfam" id="PF01797">
    <property type="entry name" value="Y1_Tnp"/>
    <property type="match status" value="1"/>
</dbReference>
<dbReference type="InterPro" id="IPR036515">
    <property type="entry name" value="Transposase_17_sf"/>
</dbReference>
<organism evidence="2 3">
    <name type="scientific">Candidatus Yonathbacteria bacterium RIFCSPHIGHO2_02_FULL_44_14</name>
    <dbReference type="NCBI Taxonomy" id="1802724"/>
    <lineage>
        <taxon>Bacteria</taxon>
        <taxon>Candidatus Yonathiibacteriota</taxon>
    </lineage>
</organism>
<accession>A0A1G2S7R0</accession>
<evidence type="ECO:0000259" key="1">
    <source>
        <dbReference type="SMART" id="SM01321"/>
    </source>
</evidence>
<dbReference type="SUPFAM" id="SSF143422">
    <property type="entry name" value="Transposase IS200-like"/>
    <property type="match status" value="1"/>
</dbReference>
<dbReference type="GO" id="GO:0006313">
    <property type="term" value="P:DNA transposition"/>
    <property type="evidence" value="ECO:0007669"/>
    <property type="project" value="InterPro"/>
</dbReference>
<sequence length="228" mass="26362">MSVRKVPFVNGEYYHVYNRGVDKRIIFSDEDDMSRFIQSMVEFNVVEPIGSIYEKSFAEKRFGGKASKTEGEKLVNFVTYCLNPNHFHFVLEQVADNGIEKFMHKMGTGYTRYFNDKHKRSGVLFQGKYKATHIDSNEYLLYVSAYVNLNDRVHRLGGKASKSVKSRSSWREYAGGLKGEPKTGFCAKDIVLDQFNNIEGYQDFAESALESILERREDMKEMEGYLLE</sequence>
<evidence type="ECO:0000313" key="2">
    <source>
        <dbReference type="EMBL" id="OHA80748.1"/>
    </source>
</evidence>
<name>A0A1G2S7R0_9BACT</name>
<dbReference type="AlphaFoldDB" id="A0A1G2S7R0"/>
<dbReference type="Proteomes" id="UP000179118">
    <property type="component" value="Unassembled WGS sequence"/>
</dbReference>
<dbReference type="Gene3D" id="3.30.70.1290">
    <property type="entry name" value="Transposase IS200-like"/>
    <property type="match status" value="1"/>
</dbReference>
<proteinExistence type="predicted"/>
<dbReference type="EMBL" id="MHUT01000015">
    <property type="protein sequence ID" value="OHA80748.1"/>
    <property type="molecule type" value="Genomic_DNA"/>
</dbReference>
<gene>
    <name evidence="2" type="ORF">A3D51_03865</name>
</gene>
<dbReference type="SMART" id="SM01321">
    <property type="entry name" value="Y1_Tnp"/>
    <property type="match status" value="1"/>
</dbReference>
<dbReference type="GO" id="GO:0003677">
    <property type="term" value="F:DNA binding"/>
    <property type="evidence" value="ECO:0007669"/>
    <property type="project" value="InterPro"/>
</dbReference>
<feature type="domain" description="Transposase IS200-like" evidence="1">
    <location>
        <begin position="9"/>
        <end position="150"/>
    </location>
</feature>
<dbReference type="InterPro" id="IPR002686">
    <property type="entry name" value="Transposase_17"/>
</dbReference>
<evidence type="ECO:0000313" key="3">
    <source>
        <dbReference type="Proteomes" id="UP000179118"/>
    </source>
</evidence>
<dbReference type="PANTHER" id="PTHR34322">
    <property type="entry name" value="TRANSPOSASE, Y1_TNP DOMAIN-CONTAINING"/>
    <property type="match status" value="1"/>
</dbReference>
<dbReference type="PANTHER" id="PTHR34322:SF2">
    <property type="entry name" value="TRANSPOSASE IS200-LIKE DOMAIN-CONTAINING PROTEIN"/>
    <property type="match status" value="1"/>
</dbReference>
<comment type="caution">
    <text evidence="2">The sequence shown here is derived from an EMBL/GenBank/DDBJ whole genome shotgun (WGS) entry which is preliminary data.</text>
</comment>